<keyword evidence="3" id="KW-1185">Reference proteome</keyword>
<feature type="domain" description="SCP2" evidence="1">
    <location>
        <begin position="69"/>
        <end position="146"/>
    </location>
</feature>
<evidence type="ECO:0000259" key="1">
    <source>
        <dbReference type="Pfam" id="PF02036"/>
    </source>
</evidence>
<dbReference type="InterPro" id="IPR036527">
    <property type="entry name" value="SCP2_sterol-bd_dom_sf"/>
</dbReference>
<protein>
    <recommendedName>
        <fullName evidence="1">SCP2 domain-containing protein</fullName>
    </recommendedName>
</protein>
<name>A0ABQ1IDY3_9PROT</name>
<evidence type="ECO:0000313" key="2">
    <source>
        <dbReference type="EMBL" id="GGB36756.1"/>
    </source>
</evidence>
<dbReference type="SUPFAM" id="SSF55718">
    <property type="entry name" value="SCP-like"/>
    <property type="match status" value="1"/>
</dbReference>
<accession>A0ABQ1IDY3</accession>
<dbReference type="Proteomes" id="UP000603352">
    <property type="component" value="Unassembled WGS sequence"/>
</dbReference>
<evidence type="ECO:0000313" key="3">
    <source>
        <dbReference type="Proteomes" id="UP000603352"/>
    </source>
</evidence>
<dbReference type="EMBL" id="BMDZ01000016">
    <property type="protein sequence ID" value="GGB36756.1"/>
    <property type="molecule type" value="Genomic_DNA"/>
</dbReference>
<comment type="caution">
    <text evidence="2">The sequence shown here is derived from an EMBL/GenBank/DDBJ whole genome shotgun (WGS) entry which is preliminary data.</text>
</comment>
<organism evidence="2 3">
    <name type="scientific">Tistrella bauzanensis</name>
    <dbReference type="NCBI Taxonomy" id="657419"/>
    <lineage>
        <taxon>Bacteria</taxon>
        <taxon>Pseudomonadati</taxon>
        <taxon>Pseudomonadota</taxon>
        <taxon>Alphaproteobacteria</taxon>
        <taxon>Geminicoccales</taxon>
        <taxon>Geminicoccaceae</taxon>
        <taxon>Tistrella</taxon>
    </lineage>
</organism>
<sequence length="236" mass="25350">MTAQQNAALPPELSPLLLLQPPLRALPAPWVNRALAIALRVTRQRHPAVFERLAAGVDIAPPARPCLLVTADDLPWPLFLDLDPHHPALRIAGPDDMALAMARISGPLALLLDLLQGRSDGDAAFFAGRLRIEGDTSLMVALRNAVDDAEIDLLADIRASCGRIGDVAMRPIALGLRLHAAATRDMARVAKAITGPGDARADAGLRRLAAIDSRLGVLERQTARRRPHKPDVEPDQ</sequence>
<proteinExistence type="predicted"/>
<gene>
    <name evidence="2" type="ORF">GCM10011505_17750</name>
</gene>
<dbReference type="RefSeq" id="WP_188576914.1">
    <property type="nucleotide sequence ID" value="NZ_BMDZ01000016.1"/>
</dbReference>
<dbReference type="Pfam" id="PF02036">
    <property type="entry name" value="SCP2"/>
    <property type="match status" value="1"/>
</dbReference>
<dbReference type="InterPro" id="IPR003033">
    <property type="entry name" value="SCP2_sterol-bd_dom"/>
</dbReference>
<reference evidence="3" key="1">
    <citation type="journal article" date="2019" name="Int. J. Syst. Evol. Microbiol.">
        <title>The Global Catalogue of Microorganisms (GCM) 10K type strain sequencing project: providing services to taxonomists for standard genome sequencing and annotation.</title>
        <authorList>
            <consortium name="The Broad Institute Genomics Platform"/>
            <consortium name="The Broad Institute Genome Sequencing Center for Infectious Disease"/>
            <person name="Wu L."/>
            <person name="Ma J."/>
        </authorList>
    </citation>
    <scope>NUCLEOTIDE SEQUENCE [LARGE SCALE GENOMIC DNA]</scope>
    <source>
        <strain evidence="3">CGMCC 1.10188</strain>
    </source>
</reference>